<dbReference type="InterPro" id="IPR033130">
    <property type="entry name" value="RNase_T2_His_AS_2"/>
</dbReference>
<evidence type="ECO:0000256" key="1">
    <source>
        <dbReference type="ARBA" id="ARBA00007469"/>
    </source>
</evidence>
<dbReference type="STRING" id="5486.A0A367Y0Q6"/>
<keyword evidence="7" id="KW-1185">Reference proteome</keyword>
<gene>
    <name evidence="6" type="primary">RNY1-A_2</name>
    <name evidence="6" type="ORF">Cantr_07476</name>
</gene>
<keyword evidence="5" id="KW-0732">Signal</keyword>
<name>A0A367Y0Q6_9ASCO</name>
<dbReference type="Pfam" id="PF00445">
    <property type="entry name" value="Ribonuclease_T2"/>
    <property type="match status" value="1"/>
</dbReference>
<dbReference type="Proteomes" id="UP000253472">
    <property type="component" value="Unassembled WGS sequence"/>
</dbReference>
<comment type="similarity">
    <text evidence="1 4">Belongs to the RNase T2 family.</text>
</comment>
<dbReference type="EMBL" id="QLNQ01000027">
    <property type="protein sequence ID" value="RCK59424.1"/>
    <property type="molecule type" value="Genomic_DNA"/>
</dbReference>
<evidence type="ECO:0000256" key="2">
    <source>
        <dbReference type="ARBA" id="ARBA00012571"/>
    </source>
</evidence>
<sequence>MFLKSALLVSLVPAALGVPYVNPYFGKYFHGQRTSADSSSQGNIYPVQDCSTFINDNPEGSWSGQNTSAIPEGYACCYEWMGTILLTQFWNYNTTLLEIAVNGTTQEVVEAELRSSVESVHDDLKRTFTIHGTWNDMNNGSYTQYCDPDLEISDEKDNITHVLVDEFNEVELYEIMSKYWIDSIASNVDNLASVALWEHEYNKHGTCMDTLNPSCFTGNYTRFENTVNFWKKTVEIWSQLDTYQFLAQADIYPTVARKYKLSDVQAALQRAHGAEVYVACLNNSISEIWYYHLLQGSLLTGNYRAIDSLTNSSCKEEEVWYIPK</sequence>
<dbReference type="InterPro" id="IPR001568">
    <property type="entry name" value="RNase_T2-like"/>
</dbReference>
<keyword evidence="3" id="KW-0540">Nuclease</keyword>
<dbReference type="GO" id="GO:0003723">
    <property type="term" value="F:RNA binding"/>
    <property type="evidence" value="ECO:0007669"/>
    <property type="project" value="InterPro"/>
</dbReference>
<dbReference type="GO" id="GO:0006401">
    <property type="term" value="P:RNA catabolic process"/>
    <property type="evidence" value="ECO:0007669"/>
    <property type="project" value="TreeGrafter"/>
</dbReference>
<keyword evidence="3" id="KW-0378">Hydrolase</keyword>
<feature type="signal peptide" evidence="5">
    <location>
        <begin position="1"/>
        <end position="17"/>
    </location>
</feature>
<evidence type="ECO:0000313" key="7">
    <source>
        <dbReference type="Proteomes" id="UP000253472"/>
    </source>
</evidence>
<dbReference type="GO" id="GO:0033897">
    <property type="term" value="F:ribonuclease T2 activity"/>
    <property type="evidence" value="ECO:0007669"/>
    <property type="project" value="UniProtKB-EC"/>
</dbReference>
<evidence type="ECO:0000256" key="5">
    <source>
        <dbReference type="SAM" id="SignalP"/>
    </source>
</evidence>
<dbReference type="PROSITE" id="PS00531">
    <property type="entry name" value="RNASE_T2_2"/>
    <property type="match status" value="1"/>
</dbReference>
<evidence type="ECO:0000256" key="3">
    <source>
        <dbReference type="ARBA" id="ARBA00022759"/>
    </source>
</evidence>
<dbReference type="GO" id="GO:0005576">
    <property type="term" value="C:extracellular region"/>
    <property type="evidence" value="ECO:0007669"/>
    <property type="project" value="TreeGrafter"/>
</dbReference>
<dbReference type="InterPro" id="IPR036430">
    <property type="entry name" value="RNase_T2-like_sf"/>
</dbReference>
<feature type="chain" id="PRO_5016851542" description="ribonuclease T2" evidence="5">
    <location>
        <begin position="18"/>
        <end position="324"/>
    </location>
</feature>
<dbReference type="SUPFAM" id="SSF55895">
    <property type="entry name" value="Ribonuclease Rh-like"/>
    <property type="match status" value="1"/>
</dbReference>
<keyword evidence="3" id="KW-0255">Endonuclease</keyword>
<protein>
    <recommendedName>
        <fullName evidence="2">ribonuclease T2</fullName>
        <ecNumber evidence="2">4.6.1.19</ecNumber>
    </recommendedName>
</protein>
<dbReference type="AlphaFoldDB" id="A0A367Y0Q6"/>
<comment type="caution">
    <text evidence="6">The sequence shown here is derived from an EMBL/GenBank/DDBJ whole genome shotgun (WGS) entry which is preliminary data.</text>
</comment>
<dbReference type="PANTHER" id="PTHR11240:SF22">
    <property type="entry name" value="RIBONUCLEASE T2"/>
    <property type="match status" value="1"/>
</dbReference>
<proteinExistence type="inferred from homology"/>
<dbReference type="EC" id="4.6.1.19" evidence="2"/>
<dbReference type="OrthoDB" id="435754at2759"/>
<organism evidence="6 7">
    <name type="scientific">Candida viswanathii</name>
    <dbReference type="NCBI Taxonomy" id="5486"/>
    <lineage>
        <taxon>Eukaryota</taxon>
        <taxon>Fungi</taxon>
        <taxon>Dikarya</taxon>
        <taxon>Ascomycota</taxon>
        <taxon>Saccharomycotina</taxon>
        <taxon>Pichiomycetes</taxon>
        <taxon>Debaryomycetaceae</taxon>
        <taxon>Candida/Lodderomyces clade</taxon>
        <taxon>Candida</taxon>
    </lineage>
</organism>
<evidence type="ECO:0000313" key="6">
    <source>
        <dbReference type="EMBL" id="RCK59424.1"/>
    </source>
</evidence>
<reference evidence="6 7" key="1">
    <citation type="submission" date="2018-06" db="EMBL/GenBank/DDBJ databases">
        <title>Whole genome sequencing of Candida tropicalis (genome annotated by CSBL at Korea University).</title>
        <authorList>
            <person name="Ahn J."/>
        </authorList>
    </citation>
    <scope>NUCLEOTIDE SEQUENCE [LARGE SCALE GENOMIC DNA]</scope>
    <source>
        <strain evidence="6 7">ATCC 20962</strain>
    </source>
</reference>
<dbReference type="Gene3D" id="3.90.730.10">
    <property type="entry name" value="Ribonuclease T2-like"/>
    <property type="match status" value="1"/>
</dbReference>
<dbReference type="PANTHER" id="PTHR11240">
    <property type="entry name" value="RIBONUCLEASE T2"/>
    <property type="match status" value="1"/>
</dbReference>
<accession>A0A367Y0Q6</accession>
<evidence type="ECO:0000256" key="4">
    <source>
        <dbReference type="RuleBase" id="RU004328"/>
    </source>
</evidence>